<dbReference type="GeneID" id="97192061"/>
<accession>A0A3E3K1A8</accession>
<dbReference type="OrthoDB" id="5387164at2"/>
<protein>
    <submittedName>
        <fullName evidence="1">DUF4125 family protein</fullName>
    </submittedName>
</protein>
<sequence length="209" mass="25052">MTKKERFIEAVVDIEWIQFQQVHNEGGRASCQDDRETFEIMRKSQFLAWTEEVLESYLQDLRDAWKEGWNLLTEKYARMMESTAPEEYERFREILPKRSGKRIRMQEELISQEIWWAEDFSRRFPNLGGTGRKIYTSEDTPWDTSQETYLRGEISTYSDRTIALYAAMIREMEERGENLTEQILGFMVRFYGYDSLEQAEEKTAENRNL</sequence>
<name>A0A3E3K1A8_9FIRM</name>
<reference evidence="1 2" key="1">
    <citation type="submission" date="2018-08" db="EMBL/GenBank/DDBJ databases">
        <title>A genome reference for cultivated species of the human gut microbiota.</title>
        <authorList>
            <person name="Zou Y."/>
            <person name="Xue W."/>
            <person name="Luo G."/>
        </authorList>
    </citation>
    <scope>NUCLEOTIDE SEQUENCE [LARGE SCALE GENOMIC DNA]</scope>
    <source>
        <strain evidence="1 2">AF37-2AT</strain>
    </source>
</reference>
<dbReference type="Proteomes" id="UP000261080">
    <property type="component" value="Unassembled WGS sequence"/>
</dbReference>
<keyword evidence="2" id="KW-1185">Reference proteome</keyword>
<gene>
    <name evidence="1" type="ORF">DW016_08280</name>
</gene>
<dbReference type="Pfam" id="PF13526">
    <property type="entry name" value="DUF4125"/>
    <property type="match status" value="1"/>
</dbReference>
<proteinExistence type="predicted"/>
<dbReference type="RefSeq" id="WP_024732021.1">
    <property type="nucleotide sequence ID" value="NZ_BAABYU010000001.1"/>
</dbReference>
<organism evidence="1 2">
    <name type="scientific">Sellimonas intestinalis</name>
    <dbReference type="NCBI Taxonomy" id="1653434"/>
    <lineage>
        <taxon>Bacteria</taxon>
        <taxon>Bacillati</taxon>
        <taxon>Bacillota</taxon>
        <taxon>Clostridia</taxon>
        <taxon>Lachnospirales</taxon>
        <taxon>Lachnospiraceae</taxon>
        <taxon>Sellimonas</taxon>
    </lineage>
</organism>
<comment type="caution">
    <text evidence="1">The sequence shown here is derived from an EMBL/GenBank/DDBJ whole genome shotgun (WGS) entry which is preliminary data.</text>
</comment>
<dbReference type="InterPro" id="IPR025191">
    <property type="entry name" value="DUF4125"/>
</dbReference>
<dbReference type="EMBL" id="QVLX01000004">
    <property type="protein sequence ID" value="RGE86940.1"/>
    <property type="molecule type" value="Genomic_DNA"/>
</dbReference>
<evidence type="ECO:0000313" key="1">
    <source>
        <dbReference type="EMBL" id="RGE86940.1"/>
    </source>
</evidence>
<dbReference type="AlphaFoldDB" id="A0A3E3K1A8"/>
<evidence type="ECO:0000313" key="2">
    <source>
        <dbReference type="Proteomes" id="UP000261080"/>
    </source>
</evidence>